<reference evidence="11" key="1">
    <citation type="submission" date="2021-03" db="EMBL/GenBank/DDBJ databases">
        <title>Revisited historic fungal species revealed as producer of novel bioactive compounds through whole genome sequencing and comparative genomics.</title>
        <authorList>
            <person name="Vignolle G.A."/>
            <person name="Hochenegger N."/>
            <person name="Mach R.L."/>
            <person name="Mach-Aigner A.R."/>
            <person name="Javad Rahimi M."/>
            <person name="Salim K.A."/>
            <person name="Chan C.M."/>
            <person name="Lim L.B.L."/>
            <person name="Cai F."/>
            <person name="Druzhinina I.S."/>
            <person name="U'Ren J.M."/>
            <person name="Derntl C."/>
        </authorList>
    </citation>
    <scope>NUCLEOTIDE SEQUENCE</scope>
    <source>
        <strain evidence="11">TUCIM 5799</strain>
    </source>
</reference>
<proteinExistence type="inferred from homology"/>
<keyword evidence="5" id="KW-0449">Lipoprotein</keyword>
<evidence type="ECO:0000256" key="5">
    <source>
        <dbReference type="ARBA" id="ARBA00023288"/>
    </source>
</evidence>
<dbReference type="Pfam" id="PF13774">
    <property type="entry name" value="Longin"/>
    <property type="match status" value="1"/>
</dbReference>
<protein>
    <submittedName>
        <fullName evidence="11">Uncharacterized protein</fullName>
    </submittedName>
</protein>
<dbReference type="SUPFAM" id="SSF64356">
    <property type="entry name" value="SNARE-like"/>
    <property type="match status" value="1"/>
</dbReference>
<name>A0A9P9WLT8_9PEZI</name>
<evidence type="ECO:0000313" key="12">
    <source>
        <dbReference type="Proteomes" id="UP000829685"/>
    </source>
</evidence>
<evidence type="ECO:0000256" key="1">
    <source>
        <dbReference type="ARBA" id="ARBA00008025"/>
    </source>
</evidence>
<accession>A0A9P9WLT8</accession>
<comment type="subcellular location">
    <subcellularLocation>
        <location evidence="7">Endomembrane system</location>
        <topology evidence="7">Lipid-anchor</topology>
        <orientation evidence="7">Cytoplasmic side</orientation>
    </subcellularLocation>
</comment>
<keyword evidence="8" id="KW-0175">Coiled coil</keyword>
<sequence length="193" mass="21905">MKLYHIGILDNKHKPAVQLCAAYEDSDFSRWARNDLKSGMKMLSKVVAERTKPGQRINVQERDYMVHCFARSEGIAAVAITKDYPSPAAQAFLSEVLDDFLVQNGAATDCHENREGTIDFPLEHYLQRFQDPEEDTIVTLQKQLDDTKGILHKTIESMLERGTKLDDLVAKSSDLSAQSKFFYKNAKRQNSCC</sequence>
<dbReference type="SMART" id="SM01270">
    <property type="entry name" value="Longin"/>
    <property type="match status" value="1"/>
</dbReference>
<organism evidence="11 12">
    <name type="scientific">Neoarthrinium moseri</name>
    <dbReference type="NCBI Taxonomy" id="1658444"/>
    <lineage>
        <taxon>Eukaryota</taxon>
        <taxon>Fungi</taxon>
        <taxon>Dikarya</taxon>
        <taxon>Ascomycota</taxon>
        <taxon>Pezizomycotina</taxon>
        <taxon>Sordariomycetes</taxon>
        <taxon>Xylariomycetidae</taxon>
        <taxon>Amphisphaeriales</taxon>
        <taxon>Apiosporaceae</taxon>
        <taxon>Neoarthrinium</taxon>
    </lineage>
</organism>
<evidence type="ECO:0000259" key="10">
    <source>
        <dbReference type="PROSITE" id="PS50892"/>
    </source>
</evidence>
<dbReference type="InterPro" id="IPR010908">
    <property type="entry name" value="Longin_dom"/>
</dbReference>
<comment type="similarity">
    <text evidence="1">Belongs to the synaptobrevin family.</text>
</comment>
<dbReference type="Proteomes" id="UP000829685">
    <property type="component" value="Unassembled WGS sequence"/>
</dbReference>
<keyword evidence="12" id="KW-1185">Reference proteome</keyword>
<comment type="caution">
    <text evidence="11">The sequence shown here is derived from an EMBL/GenBank/DDBJ whole genome shotgun (WGS) entry which is preliminary data.</text>
</comment>
<feature type="domain" description="Longin" evidence="9">
    <location>
        <begin position="8"/>
        <end position="105"/>
    </location>
</feature>
<dbReference type="CDD" id="cd14824">
    <property type="entry name" value="Longin"/>
    <property type="match status" value="1"/>
</dbReference>
<evidence type="ECO:0000256" key="3">
    <source>
        <dbReference type="ARBA" id="ARBA00023136"/>
    </source>
</evidence>
<dbReference type="InterPro" id="IPR042855">
    <property type="entry name" value="V_SNARE_CC"/>
</dbReference>
<evidence type="ECO:0000313" key="11">
    <source>
        <dbReference type="EMBL" id="KAI1870132.1"/>
    </source>
</evidence>
<dbReference type="EMBL" id="JAFIMR010000014">
    <property type="protein sequence ID" value="KAI1870132.1"/>
    <property type="molecule type" value="Genomic_DNA"/>
</dbReference>
<evidence type="ECO:0000256" key="4">
    <source>
        <dbReference type="ARBA" id="ARBA00023139"/>
    </source>
</evidence>
<keyword evidence="4" id="KW-0564">Palmitate</keyword>
<dbReference type="SUPFAM" id="SSF58038">
    <property type="entry name" value="SNARE fusion complex"/>
    <property type="match status" value="1"/>
</dbReference>
<evidence type="ECO:0000256" key="6">
    <source>
        <dbReference type="ARBA" id="ARBA00023289"/>
    </source>
</evidence>
<dbReference type="GO" id="GO:0005484">
    <property type="term" value="F:SNAP receptor activity"/>
    <property type="evidence" value="ECO:0007669"/>
    <property type="project" value="TreeGrafter"/>
</dbReference>
<dbReference type="PROSITE" id="PS50892">
    <property type="entry name" value="V_SNARE"/>
    <property type="match status" value="1"/>
</dbReference>
<keyword evidence="6" id="KW-0636">Prenylation</keyword>
<dbReference type="Gene3D" id="1.20.5.110">
    <property type="match status" value="1"/>
</dbReference>
<dbReference type="PANTHER" id="PTHR45806:SF1">
    <property type="entry name" value="SYNAPTOBREVIN HOMOLOG YKT6"/>
    <property type="match status" value="1"/>
</dbReference>
<dbReference type="OrthoDB" id="27923at2759"/>
<dbReference type="GO" id="GO:0006888">
    <property type="term" value="P:endoplasmic reticulum to Golgi vesicle-mediated transport"/>
    <property type="evidence" value="ECO:0007669"/>
    <property type="project" value="TreeGrafter"/>
</dbReference>
<dbReference type="GO" id="GO:0005794">
    <property type="term" value="C:Golgi apparatus"/>
    <property type="evidence" value="ECO:0007669"/>
    <property type="project" value="TreeGrafter"/>
</dbReference>
<evidence type="ECO:0000259" key="9">
    <source>
        <dbReference type="PROSITE" id="PS50859"/>
    </source>
</evidence>
<dbReference type="PROSITE" id="PS50859">
    <property type="entry name" value="LONGIN"/>
    <property type="match status" value="1"/>
</dbReference>
<keyword evidence="3" id="KW-0472">Membrane</keyword>
<gene>
    <name evidence="11" type="ORF">JX265_006302</name>
</gene>
<feature type="domain" description="V-SNARE coiled-coil homology" evidence="10">
    <location>
        <begin position="136"/>
        <end position="193"/>
    </location>
</feature>
<dbReference type="InterPro" id="IPR011012">
    <property type="entry name" value="Longin-like_dom_sf"/>
</dbReference>
<dbReference type="PANTHER" id="PTHR45806">
    <property type="entry name" value="SYNAPTOBREVIN HOMOLOG YKT6"/>
    <property type="match status" value="1"/>
</dbReference>
<evidence type="ECO:0000256" key="2">
    <source>
        <dbReference type="ARBA" id="ARBA00022481"/>
    </source>
</evidence>
<dbReference type="Gene3D" id="3.30.450.50">
    <property type="entry name" value="Longin domain"/>
    <property type="match status" value="1"/>
</dbReference>
<dbReference type="Pfam" id="PF00957">
    <property type="entry name" value="Synaptobrevin"/>
    <property type="match status" value="1"/>
</dbReference>
<evidence type="ECO:0000256" key="8">
    <source>
        <dbReference type="PROSITE-ProRule" id="PRU00290"/>
    </source>
</evidence>
<keyword evidence="2" id="KW-0488">Methylation</keyword>
<evidence type="ECO:0000256" key="7">
    <source>
        <dbReference type="ARBA" id="ARBA00046278"/>
    </source>
</evidence>
<dbReference type="AlphaFoldDB" id="A0A9P9WLT8"/>